<sequence>MQAVKDTYEDDDNQEELVAASQELDANPTEFLNQIEDNLLLEKTLGKSCWIGAKVSPIERLSLSSNDLGNGVSLELHLRGNSIGDEGTRSLVISYLIYCFIVLEPMYIIVCGRMAKMYLTSSISSKYGISHVGKELMTGVLHHLPSILAIIAPLPNSNITALKNGELILETATSADGSFLAGPLYIDIGYNVKASKAVISNNKGGEHSSAAREEHLLQEDPSNLLSIFLVVL</sequence>
<dbReference type="Proteomes" id="UP001603857">
    <property type="component" value="Unassembled WGS sequence"/>
</dbReference>
<reference evidence="2 3" key="1">
    <citation type="submission" date="2024-08" db="EMBL/GenBank/DDBJ databases">
        <title>Insights into the chromosomal genome structure of Flemingia macrophylla.</title>
        <authorList>
            <person name="Ding Y."/>
            <person name="Zhao Y."/>
            <person name="Bi W."/>
            <person name="Wu M."/>
            <person name="Zhao G."/>
            <person name="Gong Y."/>
            <person name="Li W."/>
            <person name="Zhang P."/>
        </authorList>
    </citation>
    <scope>NUCLEOTIDE SEQUENCE [LARGE SCALE GENOMIC DNA]</scope>
    <source>
        <strain evidence="2">DYQJB</strain>
        <tissue evidence="2">Leaf</tissue>
    </source>
</reference>
<organism evidence="2 3">
    <name type="scientific">Flemingia macrophylla</name>
    <dbReference type="NCBI Taxonomy" id="520843"/>
    <lineage>
        <taxon>Eukaryota</taxon>
        <taxon>Viridiplantae</taxon>
        <taxon>Streptophyta</taxon>
        <taxon>Embryophyta</taxon>
        <taxon>Tracheophyta</taxon>
        <taxon>Spermatophyta</taxon>
        <taxon>Magnoliopsida</taxon>
        <taxon>eudicotyledons</taxon>
        <taxon>Gunneridae</taxon>
        <taxon>Pentapetalae</taxon>
        <taxon>rosids</taxon>
        <taxon>fabids</taxon>
        <taxon>Fabales</taxon>
        <taxon>Fabaceae</taxon>
        <taxon>Papilionoideae</taxon>
        <taxon>50 kb inversion clade</taxon>
        <taxon>NPAAA clade</taxon>
        <taxon>indigoferoid/millettioid clade</taxon>
        <taxon>Phaseoleae</taxon>
        <taxon>Flemingia</taxon>
    </lineage>
</organism>
<keyword evidence="3" id="KW-1185">Reference proteome</keyword>
<dbReference type="EMBL" id="JBGMDY010000005">
    <property type="protein sequence ID" value="KAL2334412.1"/>
    <property type="molecule type" value="Genomic_DNA"/>
</dbReference>
<keyword evidence="1" id="KW-1133">Transmembrane helix</keyword>
<gene>
    <name evidence="2" type="ORF">Fmac_015625</name>
</gene>
<feature type="transmembrane region" description="Helical" evidence="1">
    <location>
        <begin position="92"/>
        <end position="110"/>
    </location>
</feature>
<keyword evidence="1" id="KW-0812">Transmembrane</keyword>
<accession>A0ABD1MFP1</accession>
<evidence type="ECO:0000313" key="3">
    <source>
        <dbReference type="Proteomes" id="UP001603857"/>
    </source>
</evidence>
<proteinExistence type="predicted"/>
<comment type="caution">
    <text evidence="2">The sequence shown here is derived from an EMBL/GenBank/DDBJ whole genome shotgun (WGS) entry which is preliminary data.</text>
</comment>
<evidence type="ECO:0000256" key="1">
    <source>
        <dbReference type="SAM" id="Phobius"/>
    </source>
</evidence>
<dbReference type="AlphaFoldDB" id="A0ABD1MFP1"/>
<name>A0ABD1MFP1_9FABA</name>
<protein>
    <submittedName>
        <fullName evidence="2">Uncharacterized protein</fullName>
    </submittedName>
</protein>
<evidence type="ECO:0000313" key="2">
    <source>
        <dbReference type="EMBL" id="KAL2334412.1"/>
    </source>
</evidence>
<keyword evidence="1" id="KW-0472">Membrane</keyword>